<organism evidence="1 2">
    <name type="scientific">Paenibacillus mesotrionivorans</name>
    <dbReference type="NCBI Taxonomy" id="3160968"/>
    <lineage>
        <taxon>Bacteria</taxon>
        <taxon>Bacillati</taxon>
        <taxon>Bacillota</taxon>
        <taxon>Bacilli</taxon>
        <taxon>Bacillales</taxon>
        <taxon>Paenibacillaceae</taxon>
        <taxon>Paenibacillus</taxon>
    </lineage>
</organism>
<gene>
    <name evidence="1" type="ORF">ACI1P1_28620</name>
</gene>
<evidence type="ECO:0000313" key="1">
    <source>
        <dbReference type="EMBL" id="MFM9332265.1"/>
    </source>
</evidence>
<keyword evidence="2" id="KW-1185">Reference proteome</keyword>
<sequence>MRALLVDDEPLALRWLQKKLKEVADWQQLAICTEAGEALRTAEAMQPDVIFLDISMPERSGLEIARDMEEVCPNSAIVFVTAFDEHALAAFEANAIDYMLKPVETKRLARTVQKLKIGSAVRKANAPIESESVQVCCFPLLRYTDASGTPCSFKWRTTKAEELFAFLVHQKGRTVSRDKLIEAIWPDIDPHKAAVQLYTAVYQMRQGLKKSGLPITVENVRLEEGYRIPSEQVCLESTEWERELLELRDLRDDDSLERLWKRVEQYEGDYLGEYDYIWAEEENVRLRSLWTLHALRLTEALLSKRRYRDAATIAARILRMQPYCEEAHFFLLQSYDGMGDFASVMKHYQVTEGMFQEELGVGLHERIEQWFKHWFTSRSERTSISIN</sequence>
<reference evidence="1" key="1">
    <citation type="submission" date="2024-12" db="EMBL/GenBank/DDBJ databases">
        <authorList>
            <person name="Wu N."/>
        </authorList>
    </citation>
    <scope>NUCLEOTIDE SEQUENCE</scope>
    <source>
        <strain evidence="1">P15</strain>
    </source>
</reference>
<protein>
    <submittedName>
        <fullName evidence="1">Response regulator</fullName>
    </submittedName>
</protein>
<proteinExistence type="predicted"/>
<name>A0ACC7P6D9_9BACL</name>
<evidence type="ECO:0000313" key="2">
    <source>
        <dbReference type="Proteomes" id="UP001631969"/>
    </source>
</evidence>
<dbReference type="EMBL" id="JBJURJ010000028">
    <property type="protein sequence ID" value="MFM9332265.1"/>
    <property type="molecule type" value="Genomic_DNA"/>
</dbReference>
<accession>A0ACC7P6D9</accession>
<dbReference type="Proteomes" id="UP001631969">
    <property type="component" value="Unassembled WGS sequence"/>
</dbReference>
<comment type="caution">
    <text evidence="1">The sequence shown here is derived from an EMBL/GenBank/DDBJ whole genome shotgun (WGS) entry which is preliminary data.</text>
</comment>